<accession>A0A9X0R623</accession>
<evidence type="ECO:0000313" key="8">
    <source>
        <dbReference type="EMBL" id="MBC4019052.1"/>
    </source>
</evidence>
<dbReference type="Gene3D" id="3.90.1530.10">
    <property type="entry name" value="Conserved hypothetical protein from pyrococcus furiosus pfu- 392566-001, ParB domain"/>
    <property type="match status" value="1"/>
</dbReference>
<dbReference type="GO" id="GO:0007059">
    <property type="term" value="P:chromosome segregation"/>
    <property type="evidence" value="ECO:0007669"/>
    <property type="project" value="TreeGrafter"/>
</dbReference>
<dbReference type="SMART" id="SM00470">
    <property type="entry name" value="ParB"/>
    <property type="match status" value="1"/>
</dbReference>
<evidence type="ECO:0000259" key="7">
    <source>
        <dbReference type="SMART" id="SM00470"/>
    </source>
</evidence>
<name>A0A9X0R623_9PROT</name>
<feature type="domain" description="ParB-like N-terminal" evidence="7">
    <location>
        <begin position="16"/>
        <end position="102"/>
    </location>
</feature>
<dbReference type="InterPro" id="IPR015840">
    <property type="entry name" value="DNA_MeTrfase_ParB"/>
</dbReference>
<evidence type="ECO:0000313" key="9">
    <source>
        <dbReference type="Proteomes" id="UP000600101"/>
    </source>
</evidence>
<protein>
    <recommendedName>
        <fullName evidence="2">site-specific DNA-methyltransferase (adenine-specific)</fullName>
        <ecNumber evidence="2">2.1.1.72</ecNumber>
    </recommendedName>
</protein>
<dbReference type="PANTHER" id="PTHR33375">
    <property type="entry name" value="CHROMOSOME-PARTITIONING PROTEIN PARB-RELATED"/>
    <property type="match status" value="1"/>
</dbReference>
<dbReference type="Pfam" id="PF01555">
    <property type="entry name" value="N6_N4_Mtase"/>
    <property type="match status" value="1"/>
</dbReference>
<dbReference type="GO" id="GO:0045881">
    <property type="term" value="P:positive regulation of sporulation resulting in formation of a cellular spore"/>
    <property type="evidence" value="ECO:0007669"/>
    <property type="project" value="TreeGrafter"/>
</dbReference>
<evidence type="ECO:0000256" key="6">
    <source>
        <dbReference type="ARBA" id="ARBA00047942"/>
    </source>
</evidence>
<dbReference type="SUPFAM" id="SSF110849">
    <property type="entry name" value="ParB/Sulfiredoxin"/>
    <property type="match status" value="1"/>
</dbReference>
<dbReference type="Pfam" id="PF02195">
    <property type="entry name" value="ParB_N"/>
    <property type="match status" value="1"/>
</dbReference>
<dbReference type="InterPro" id="IPR050336">
    <property type="entry name" value="Chromosome_partition/occlusion"/>
</dbReference>
<comment type="similarity">
    <text evidence="1">Belongs to the N(4)/N(6)-methyltransferase family.</text>
</comment>
<dbReference type="Gene3D" id="3.40.50.150">
    <property type="entry name" value="Vaccinia Virus protein VP39"/>
    <property type="match status" value="1"/>
</dbReference>
<dbReference type="EC" id="2.1.1.72" evidence="2"/>
<comment type="caution">
    <text evidence="8">The sequence shown here is derived from an EMBL/GenBank/DDBJ whole genome shotgun (WGS) entry which is preliminary data.</text>
</comment>
<dbReference type="GO" id="GO:0009007">
    <property type="term" value="F:site-specific DNA-methyltransferase (adenine-specific) activity"/>
    <property type="evidence" value="ECO:0007669"/>
    <property type="project" value="UniProtKB-EC"/>
</dbReference>
<dbReference type="GO" id="GO:0032259">
    <property type="term" value="P:methylation"/>
    <property type="evidence" value="ECO:0007669"/>
    <property type="project" value="UniProtKB-KW"/>
</dbReference>
<gene>
    <name evidence="8" type="ORF">H7965_27820</name>
</gene>
<sequence>MTSEATTSRSRELGITYRPVAGLRPYDRNARTHSKKQVHQIAASIRQFGFTNPVLIDTSGCIIAGHGRVQAARQLGMDCVPTVLLEHLTEAELRAYRLADNRLAEKAGWDPEILKIELQGLAELELDFDLEITGFETAEIDLILEGPAASKQDPADAVPGAPDAAAAVTRAGDLWELGPHRLLCGDSRDAEAYRRLIGGDLARVVFSDPPYNVPVGGHVCGLGRVQHREFAMASGEMSRAEFVAFLTVAFRNAAAASVNGAIHFQCMDWRHAGEMLEAGGAAYTELKNLCVWAKDNGGMGSLYRSQHELVFVWKSGTAPHVNTVELGKHGRYRTNLWTYAGVNTLKRDRMAELAMHPTVKPVALISDAIKDVSRRGDIVLDPFGGSGSTLIAAERTGRRARLIEIDPAYCDVIVHRWATLTGGEAVLAGSGRCFAEVSAERQAAPDQLTEVV</sequence>
<dbReference type="InterPro" id="IPR002295">
    <property type="entry name" value="N4/N6-MTase_EcoPI_Mod-like"/>
</dbReference>
<dbReference type="AlphaFoldDB" id="A0A9X0R623"/>
<evidence type="ECO:0000256" key="1">
    <source>
        <dbReference type="ARBA" id="ARBA00006594"/>
    </source>
</evidence>
<organism evidence="8 9">
    <name type="scientific">Siccirubricoccus deserti</name>
    <dbReference type="NCBI Taxonomy" id="2013562"/>
    <lineage>
        <taxon>Bacteria</taxon>
        <taxon>Pseudomonadati</taxon>
        <taxon>Pseudomonadota</taxon>
        <taxon>Alphaproteobacteria</taxon>
        <taxon>Acetobacterales</taxon>
        <taxon>Roseomonadaceae</taxon>
        <taxon>Siccirubricoccus</taxon>
    </lineage>
</organism>
<keyword evidence="5" id="KW-0949">S-adenosyl-L-methionine</keyword>
<evidence type="ECO:0000256" key="4">
    <source>
        <dbReference type="ARBA" id="ARBA00022679"/>
    </source>
</evidence>
<dbReference type="CDD" id="cd16403">
    <property type="entry name" value="ParB_N_like_MT"/>
    <property type="match status" value="1"/>
</dbReference>
<dbReference type="InterPro" id="IPR029063">
    <property type="entry name" value="SAM-dependent_MTases_sf"/>
</dbReference>
<dbReference type="GO" id="GO:0003677">
    <property type="term" value="F:DNA binding"/>
    <property type="evidence" value="ECO:0007669"/>
    <property type="project" value="InterPro"/>
</dbReference>
<dbReference type="PIRSF" id="PIRSF036758">
    <property type="entry name" value="Aden_M_ParB"/>
    <property type="match status" value="1"/>
</dbReference>
<dbReference type="RefSeq" id="WP_186773786.1">
    <property type="nucleotide sequence ID" value="NZ_JACOMF010000111.1"/>
</dbReference>
<dbReference type="GO" id="GO:0005694">
    <property type="term" value="C:chromosome"/>
    <property type="evidence" value="ECO:0007669"/>
    <property type="project" value="TreeGrafter"/>
</dbReference>
<comment type="catalytic activity">
    <reaction evidence="6">
        <text>a 2'-deoxyadenosine in DNA + S-adenosyl-L-methionine = an N(6)-methyl-2'-deoxyadenosine in DNA + S-adenosyl-L-homocysteine + H(+)</text>
        <dbReference type="Rhea" id="RHEA:15197"/>
        <dbReference type="Rhea" id="RHEA-COMP:12418"/>
        <dbReference type="Rhea" id="RHEA-COMP:12419"/>
        <dbReference type="ChEBI" id="CHEBI:15378"/>
        <dbReference type="ChEBI" id="CHEBI:57856"/>
        <dbReference type="ChEBI" id="CHEBI:59789"/>
        <dbReference type="ChEBI" id="CHEBI:90615"/>
        <dbReference type="ChEBI" id="CHEBI:90616"/>
        <dbReference type="EC" id="2.1.1.72"/>
    </reaction>
</comment>
<evidence type="ECO:0000256" key="2">
    <source>
        <dbReference type="ARBA" id="ARBA00011900"/>
    </source>
</evidence>
<dbReference type="EMBL" id="JACOMF010000111">
    <property type="protein sequence ID" value="MBC4019052.1"/>
    <property type="molecule type" value="Genomic_DNA"/>
</dbReference>
<keyword evidence="4" id="KW-0808">Transferase</keyword>
<dbReference type="InterPro" id="IPR003115">
    <property type="entry name" value="ParB_N"/>
</dbReference>
<keyword evidence="3" id="KW-0489">Methyltransferase</keyword>
<dbReference type="SUPFAM" id="SSF53335">
    <property type="entry name" value="S-adenosyl-L-methionine-dependent methyltransferases"/>
    <property type="match status" value="1"/>
</dbReference>
<evidence type="ECO:0000256" key="3">
    <source>
        <dbReference type="ARBA" id="ARBA00022603"/>
    </source>
</evidence>
<dbReference type="GO" id="GO:0008170">
    <property type="term" value="F:N-methyltransferase activity"/>
    <property type="evidence" value="ECO:0007669"/>
    <property type="project" value="InterPro"/>
</dbReference>
<reference evidence="8" key="1">
    <citation type="submission" date="2020-08" db="EMBL/GenBank/DDBJ databases">
        <authorList>
            <person name="Hu Y."/>
            <person name="Nguyen S.V."/>
            <person name="Li F."/>
            <person name="Fanning S."/>
        </authorList>
    </citation>
    <scope>NUCLEOTIDE SEQUENCE</scope>
    <source>
        <strain evidence="8">SYSU D8009</strain>
    </source>
</reference>
<dbReference type="Proteomes" id="UP000600101">
    <property type="component" value="Unassembled WGS sequence"/>
</dbReference>
<dbReference type="PRINTS" id="PR00506">
    <property type="entry name" value="D21N6MTFRASE"/>
</dbReference>
<dbReference type="PANTHER" id="PTHR33375:SF1">
    <property type="entry name" value="CHROMOSOME-PARTITIONING PROTEIN PARB-RELATED"/>
    <property type="match status" value="1"/>
</dbReference>
<proteinExistence type="inferred from homology"/>
<evidence type="ECO:0000256" key="5">
    <source>
        <dbReference type="ARBA" id="ARBA00022691"/>
    </source>
</evidence>
<dbReference type="InterPro" id="IPR036086">
    <property type="entry name" value="ParB/Sulfiredoxin_sf"/>
</dbReference>
<keyword evidence="9" id="KW-1185">Reference proteome</keyword>
<dbReference type="InterPro" id="IPR002941">
    <property type="entry name" value="DNA_methylase_N4/N6"/>
</dbReference>